<dbReference type="PROSITE" id="PS50158">
    <property type="entry name" value="ZF_CCHC"/>
    <property type="match status" value="1"/>
</dbReference>
<comment type="caution">
    <text evidence="2">The sequence shown here is derived from an EMBL/GenBank/DDBJ whole genome shotgun (WGS) entry which is preliminary data.</text>
</comment>
<dbReference type="Proteomes" id="UP001152795">
    <property type="component" value="Unassembled WGS sequence"/>
</dbReference>
<dbReference type="SUPFAM" id="SSF50630">
    <property type="entry name" value="Acid proteases"/>
    <property type="match status" value="1"/>
</dbReference>
<accession>A0A6S7J1T4</accession>
<name>A0A6S7J1T4_PARCT</name>
<feature type="compositionally biased region" description="Basic and acidic residues" evidence="1">
    <location>
        <begin position="167"/>
        <end position="181"/>
    </location>
</feature>
<protein>
    <submittedName>
        <fullName evidence="2">Gag-Pro-Pol poly</fullName>
    </submittedName>
</protein>
<dbReference type="PANTHER" id="PTHR37984">
    <property type="entry name" value="PROTEIN CBG26694"/>
    <property type="match status" value="1"/>
</dbReference>
<dbReference type="Pfam" id="PF00098">
    <property type="entry name" value="zf-CCHC"/>
    <property type="match status" value="1"/>
</dbReference>
<organism evidence="2 3">
    <name type="scientific">Paramuricea clavata</name>
    <name type="common">Red gorgonian</name>
    <name type="synonym">Violescent sea-whip</name>
    <dbReference type="NCBI Taxonomy" id="317549"/>
    <lineage>
        <taxon>Eukaryota</taxon>
        <taxon>Metazoa</taxon>
        <taxon>Cnidaria</taxon>
        <taxon>Anthozoa</taxon>
        <taxon>Octocorallia</taxon>
        <taxon>Malacalcyonacea</taxon>
        <taxon>Plexauridae</taxon>
        <taxon>Paramuricea</taxon>
    </lineage>
</organism>
<dbReference type="InterPro" id="IPR001878">
    <property type="entry name" value="Znf_CCHC"/>
</dbReference>
<evidence type="ECO:0000313" key="3">
    <source>
        <dbReference type="Proteomes" id="UP001152795"/>
    </source>
</evidence>
<dbReference type="InterPro" id="IPR021109">
    <property type="entry name" value="Peptidase_aspartic_dom_sf"/>
</dbReference>
<gene>
    <name evidence="2" type="ORF">PACLA_8A083878</name>
</gene>
<feature type="region of interest" description="Disordered" evidence="1">
    <location>
        <begin position="405"/>
        <end position="442"/>
    </location>
</feature>
<dbReference type="GO" id="GO:0008270">
    <property type="term" value="F:zinc ion binding"/>
    <property type="evidence" value="ECO:0007669"/>
    <property type="project" value="InterPro"/>
</dbReference>
<dbReference type="PANTHER" id="PTHR37984:SF9">
    <property type="entry name" value="INTEGRASE CATALYTIC DOMAIN-CONTAINING PROTEIN"/>
    <property type="match status" value="1"/>
</dbReference>
<dbReference type="InterPro" id="IPR050951">
    <property type="entry name" value="Retrovirus_Pol_polyprotein"/>
</dbReference>
<dbReference type="Gene3D" id="4.10.60.10">
    <property type="entry name" value="Zinc finger, CCHC-type"/>
    <property type="match status" value="1"/>
</dbReference>
<reference evidence="2" key="1">
    <citation type="submission" date="2020-04" db="EMBL/GenBank/DDBJ databases">
        <authorList>
            <person name="Alioto T."/>
            <person name="Alioto T."/>
            <person name="Gomez Garrido J."/>
        </authorList>
    </citation>
    <scope>NUCLEOTIDE SEQUENCE</scope>
    <source>
        <strain evidence="2">A484AB</strain>
    </source>
</reference>
<keyword evidence="3" id="KW-1185">Reference proteome</keyword>
<dbReference type="InterPro" id="IPR036875">
    <property type="entry name" value="Znf_CCHC_sf"/>
</dbReference>
<dbReference type="SUPFAM" id="SSF57756">
    <property type="entry name" value="Retrovirus zinc finger-like domains"/>
    <property type="match status" value="1"/>
</dbReference>
<dbReference type="SMART" id="SM00343">
    <property type="entry name" value="ZnF_C2HC"/>
    <property type="match status" value="2"/>
</dbReference>
<sequence length="460" mass="51388">MDFATPAKFDVYDEPNNVAHRWERYVKSVKIYLAVKGINAAPQQRAILLHCAGSDVQDIAENNITDTGTDFATLTRKLTEYFAAQNNVVFERYQFRQRTQLEGEKVDSWHTRLRIKARIGTKDRSLEAAEMHAKAIEKSEISENNNPESSSDELSSLRQHRKPSDKRKKEPDWVERARKQEQQQTRKLPSHETCYRCGELGHRICDEARGKTCSRCGKRNHFAKACRSTQGPPAGNDEMSALHRGETAVEFAKYVSRDSSEEEIFTLQAPHPDINKNNARMSLLLNGFPTTLLVDSGGSVNVLPLHVYQKVKQLGSKPEPTSTCIYPYGSSQPLKILGVCHITVDAFGKKSSVEFVIVNHKGTTILGRDTSMEMGILHVGPPNHQTHGLHSLASEQENTATEIHTDAAASKVTSDPRYSPSPTTEKQNPIPESESLPTSLRQKNIISFPSIARSSWDVAA</sequence>
<evidence type="ECO:0000256" key="1">
    <source>
        <dbReference type="SAM" id="MobiDB-lite"/>
    </source>
</evidence>
<dbReference type="GO" id="GO:0003676">
    <property type="term" value="F:nucleic acid binding"/>
    <property type="evidence" value="ECO:0007669"/>
    <property type="project" value="InterPro"/>
</dbReference>
<dbReference type="AlphaFoldDB" id="A0A6S7J1T4"/>
<evidence type="ECO:0000313" key="2">
    <source>
        <dbReference type="EMBL" id="CAB4011441.1"/>
    </source>
</evidence>
<proteinExistence type="predicted"/>
<feature type="compositionally biased region" description="Low complexity" evidence="1">
    <location>
        <begin position="142"/>
        <end position="156"/>
    </location>
</feature>
<dbReference type="Gene3D" id="2.40.70.10">
    <property type="entry name" value="Acid Proteases"/>
    <property type="match status" value="1"/>
</dbReference>
<feature type="region of interest" description="Disordered" evidence="1">
    <location>
        <begin position="136"/>
        <end position="189"/>
    </location>
</feature>
<dbReference type="OrthoDB" id="10068942at2759"/>
<dbReference type="EMBL" id="CACRXK020007148">
    <property type="protein sequence ID" value="CAB4011441.1"/>
    <property type="molecule type" value="Genomic_DNA"/>
</dbReference>